<dbReference type="InterPro" id="IPR030937">
    <property type="entry name" value="Hemophore_Rv0203"/>
</dbReference>
<reference evidence="4 5" key="1">
    <citation type="submission" date="2012-10" db="EMBL/GenBank/DDBJ databases">
        <title>The draft sequence of the Mycobacterium pheli genome.</title>
        <authorList>
            <person name="Pettersson B.M.F."/>
            <person name="Das S."/>
            <person name="Dasgupta S."/>
            <person name="Bhattacharya A."/>
            <person name="Kirsebom L.A."/>
        </authorList>
    </citation>
    <scope>NUCLEOTIDE SEQUENCE [LARGE SCALE GENOMIC DNA]</scope>
    <source>
        <strain evidence="4 5">CCUG 21000</strain>
    </source>
</reference>
<dbReference type="Proteomes" id="UP000325690">
    <property type="component" value="Unassembled WGS sequence"/>
</dbReference>
<evidence type="ECO:0000313" key="4">
    <source>
        <dbReference type="EMBL" id="KAB7759476.1"/>
    </source>
</evidence>
<keyword evidence="2" id="KW-0732">Signal</keyword>
<feature type="domain" description="Haemophore haem-binding" evidence="3">
    <location>
        <begin position="42"/>
        <end position="118"/>
    </location>
</feature>
<dbReference type="GO" id="GO:0020037">
    <property type="term" value="F:heme binding"/>
    <property type="evidence" value="ECO:0007669"/>
    <property type="project" value="InterPro"/>
</dbReference>
<sequence>MTTSTGLVRRSILAVFAVTAAGGAVTAALVAPSTPSATAAQDPCAASEIARTIGSVADSTADYLEDHPQTNQVLTTISKQQTGPQSMATLKAYFDANPQVAKEMQQLQQPLTSLSGKCSLPLTFPQLIGLLQAAQQPGGPAASLPGQLQTAQNVGLPGTAATAQTPAVTSNPQGGGLLPGSALAGLP</sequence>
<feature type="region of interest" description="Disordered" evidence="1">
    <location>
        <begin position="158"/>
        <end position="187"/>
    </location>
</feature>
<feature type="signal peptide" evidence="2">
    <location>
        <begin position="1"/>
        <end position="20"/>
    </location>
</feature>
<protein>
    <recommendedName>
        <fullName evidence="3">Haemophore haem-binding domain-containing protein</fullName>
    </recommendedName>
</protein>
<dbReference type="InterPro" id="IPR006311">
    <property type="entry name" value="TAT_signal"/>
</dbReference>
<dbReference type="Pfam" id="PF16525">
    <property type="entry name" value="MHB"/>
    <property type="match status" value="1"/>
</dbReference>
<keyword evidence="5" id="KW-1185">Reference proteome</keyword>
<evidence type="ECO:0000256" key="2">
    <source>
        <dbReference type="SAM" id="SignalP"/>
    </source>
</evidence>
<dbReference type="AlphaFoldDB" id="A0A5N5VCJ3"/>
<dbReference type="Gene3D" id="1.20.20.20">
    <property type="entry name" value="Haemophore, haem-binding domain"/>
    <property type="match status" value="1"/>
</dbReference>
<evidence type="ECO:0000313" key="5">
    <source>
        <dbReference type="Proteomes" id="UP000325690"/>
    </source>
</evidence>
<dbReference type="GO" id="GO:0015886">
    <property type="term" value="P:heme transport"/>
    <property type="evidence" value="ECO:0007669"/>
    <property type="project" value="InterPro"/>
</dbReference>
<dbReference type="PROSITE" id="PS51318">
    <property type="entry name" value="TAT"/>
    <property type="match status" value="1"/>
</dbReference>
<feature type="compositionally biased region" description="Polar residues" evidence="1">
    <location>
        <begin position="161"/>
        <end position="172"/>
    </location>
</feature>
<gene>
    <name evidence="4" type="ORF">MPHL21000_00110</name>
</gene>
<evidence type="ECO:0000256" key="1">
    <source>
        <dbReference type="SAM" id="MobiDB-lite"/>
    </source>
</evidence>
<accession>A0A5N5VCJ3</accession>
<dbReference type="RefSeq" id="WP_061480920.1">
    <property type="nucleotide sequence ID" value="NZ_ANBO01000001.1"/>
</dbReference>
<feature type="chain" id="PRO_5038579814" description="Haemophore haem-binding domain-containing protein" evidence="2">
    <location>
        <begin position="21"/>
        <end position="187"/>
    </location>
</feature>
<name>A0A5N5VCJ3_MYCPH</name>
<comment type="caution">
    <text evidence="4">The sequence shown here is derived from an EMBL/GenBank/DDBJ whole genome shotgun (WGS) entry which is preliminary data.</text>
</comment>
<dbReference type="NCBIfam" id="TIGR04529">
    <property type="entry name" value="MTB_hemophore"/>
    <property type="match status" value="1"/>
</dbReference>
<dbReference type="EMBL" id="ANBP01000001">
    <property type="protein sequence ID" value="KAB7759476.1"/>
    <property type="molecule type" value="Genomic_DNA"/>
</dbReference>
<evidence type="ECO:0000259" key="3">
    <source>
        <dbReference type="Pfam" id="PF16525"/>
    </source>
</evidence>
<proteinExistence type="predicted"/>
<dbReference type="InterPro" id="IPR038378">
    <property type="entry name" value="MHB_sf"/>
</dbReference>
<dbReference type="NCBIfam" id="TIGR04530">
    <property type="entry name" value="hemophoreRv0203"/>
    <property type="match status" value="1"/>
</dbReference>
<dbReference type="GeneID" id="74305138"/>
<dbReference type="InterPro" id="IPR032407">
    <property type="entry name" value="MHB"/>
</dbReference>
<organism evidence="4 5">
    <name type="scientific">Mycolicibacterium phlei DSM 43239 = CCUG 21000</name>
    <dbReference type="NCBI Taxonomy" id="1226750"/>
    <lineage>
        <taxon>Bacteria</taxon>
        <taxon>Bacillati</taxon>
        <taxon>Actinomycetota</taxon>
        <taxon>Actinomycetes</taxon>
        <taxon>Mycobacteriales</taxon>
        <taxon>Mycobacteriaceae</taxon>
        <taxon>Mycolicibacterium</taxon>
    </lineage>
</organism>